<dbReference type="Proteomes" id="UP000049979">
    <property type="component" value="Unassembled WGS sequence"/>
</dbReference>
<evidence type="ECO:0000256" key="7">
    <source>
        <dbReference type="PIRNR" id="PIRNR006621"/>
    </source>
</evidence>
<evidence type="ECO:0000313" key="12">
    <source>
        <dbReference type="Proteomes" id="UP000049979"/>
    </source>
</evidence>
<comment type="similarity">
    <text evidence="7">Belongs to the dus family.</text>
</comment>
<dbReference type="RefSeq" id="WP_055068180.1">
    <property type="nucleotide sequence ID" value="NZ_CP173697.1"/>
</dbReference>
<evidence type="ECO:0000256" key="6">
    <source>
        <dbReference type="ARBA" id="ARBA00023002"/>
    </source>
</evidence>
<feature type="binding site" evidence="9">
    <location>
        <position position="62"/>
    </location>
    <ligand>
        <name>FMN</name>
        <dbReference type="ChEBI" id="CHEBI:58210"/>
    </ligand>
</feature>
<evidence type="ECO:0000256" key="2">
    <source>
        <dbReference type="ARBA" id="ARBA00022630"/>
    </source>
</evidence>
<evidence type="ECO:0000313" key="11">
    <source>
        <dbReference type="EMBL" id="CRL40154.1"/>
    </source>
</evidence>
<dbReference type="InterPro" id="IPR018517">
    <property type="entry name" value="tRNA_hU_synthase_CS"/>
</dbReference>
<evidence type="ECO:0000256" key="5">
    <source>
        <dbReference type="ARBA" id="ARBA00022857"/>
    </source>
</evidence>
<accession>A0A0M6WS97</accession>
<dbReference type="PIRSF" id="PIRSF006621">
    <property type="entry name" value="Dus"/>
    <property type="match status" value="1"/>
</dbReference>
<evidence type="ECO:0000256" key="8">
    <source>
        <dbReference type="PIRSR" id="PIRSR006621-1"/>
    </source>
</evidence>
<reference evidence="12" key="1">
    <citation type="submission" date="2015-05" db="EMBL/GenBank/DDBJ databases">
        <authorList>
            <consortium name="Pathogen Informatics"/>
        </authorList>
    </citation>
    <scope>NUCLEOTIDE SEQUENCE [LARGE SCALE GENOMIC DNA]</scope>
    <source>
        <strain evidence="12">M72</strain>
    </source>
</reference>
<dbReference type="OrthoDB" id="9764501at2"/>
<feature type="binding site" evidence="9">
    <location>
        <position position="131"/>
    </location>
    <ligand>
        <name>FMN</name>
        <dbReference type="ChEBI" id="CHEBI:58210"/>
    </ligand>
</feature>
<dbReference type="PROSITE" id="PS01136">
    <property type="entry name" value="UPF0034"/>
    <property type="match status" value="1"/>
</dbReference>
<proteinExistence type="inferred from homology"/>
<name>A0A0M6WS97_9FIRM</name>
<feature type="active site" description="Proton donor" evidence="8">
    <location>
        <position position="92"/>
    </location>
</feature>
<evidence type="ECO:0000256" key="9">
    <source>
        <dbReference type="PIRSR" id="PIRSR006621-2"/>
    </source>
</evidence>
<comment type="cofactor">
    <cofactor evidence="1 7 9">
        <name>FMN</name>
        <dbReference type="ChEBI" id="CHEBI:58210"/>
    </cofactor>
</comment>
<dbReference type="Gene3D" id="3.20.20.70">
    <property type="entry name" value="Aldolase class I"/>
    <property type="match status" value="1"/>
</dbReference>
<dbReference type="PANTHER" id="PTHR45846">
    <property type="entry name" value="TRNA-DIHYDROURIDINE(47) SYNTHASE [NAD(P)(+)]-LIKE"/>
    <property type="match status" value="1"/>
</dbReference>
<dbReference type="CDD" id="cd02801">
    <property type="entry name" value="DUS_like_FMN"/>
    <property type="match status" value="1"/>
</dbReference>
<keyword evidence="3 7" id="KW-0288">FMN</keyword>
<dbReference type="GO" id="GO:0050660">
    <property type="term" value="F:flavin adenine dinucleotide binding"/>
    <property type="evidence" value="ECO:0007669"/>
    <property type="project" value="InterPro"/>
</dbReference>
<dbReference type="GO" id="GO:0017150">
    <property type="term" value="F:tRNA dihydrouridine synthase activity"/>
    <property type="evidence" value="ECO:0007669"/>
    <property type="project" value="InterPro"/>
</dbReference>
<protein>
    <recommendedName>
        <fullName evidence="7">tRNA-dihydrouridine synthase</fullName>
        <ecNumber evidence="7">1.3.1.-</ecNumber>
    </recommendedName>
</protein>
<dbReference type="AlphaFoldDB" id="A0A0M6WS97"/>
<gene>
    <name evidence="11" type="ORF">M72_08491</name>
</gene>
<evidence type="ECO:0000259" key="10">
    <source>
        <dbReference type="Pfam" id="PF01207"/>
    </source>
</evidence>
<dbReference type="InterPro" id="IPR013785">
    <property type="entry name" value="Aldolase_TIM"/>
</dbReference>
<keyword evidence="9" id="KW-0547">Nucleotide-binding</keyword>
<dbReference type="GO" id="GO:0003723">
    <property type="term" value="F:RNA binding"/>
    <property type="evidence" value="ECO:0007669"/>
    <property type="project" value="TreeGrafter"/>
</dbReference>
<keyword evidence="6 7" id="KW-0560">Oxidoreductase</keyword>
<keyword evidence="12" id="KW-1185">Reference proteome</keyword>
<keyword evidence="5" id="KW-0521">NADP</keyword>
<dbReference type="InterPro" id="IPR001269">
    <property type="entry name" value="DUS_fam"/>
</dbReference>
<sequence>MLFYLAPMEGITGYIVRNAYAHYFPYIDKYFTPFIPAAKKMSKKIKRDLAAENNEQIRLVPQLIGNRADEFLMMIRQLEDLGFTSVNLNFGCPSGTVVSKRKGAGFLADPKELEMLLEEVLEKSPLAVSVKTRVGIKDPDEWEALCGVYVKFPLEELIIHPRLQNDYYSGTPRMETFARALEQIHVPLCYNGDICSVEDYKKVTAAFPAIDRIMIGRGLLENPGLVGEIKGNPPADKARLRAFHDEILEGCLDTFRAEKDVVFHLKEIWFYLTKSFPDREKYLKLIRKCQSLQEYKLIVQQIFS</sequence>
<dbReference type="Pfam" id="PF01207">
    <property type="entry name" value="Dus"/>
    <property type="match status" value="1"/>
</dbReference>
<feature type="binding site" evidence="9">
    <location>
        <begin position="216"/>
        <end position="217"/>
    </location>
    <ligand>
        <name>FMN</name>
        <dbReference type="ChEBI" id="CHEBI:58210"/>
    </ligand>
</feature>
<feature type="domain" description="DUS-like FMN-binding" evidence="10">
    <location>
        <begin position="5"/>
        <end position="243"/>
    </location>
</feature>
<evidence type="ECO:0000256" key="3">
    <source>
        <dbReference type="ARBA" id="ARBA00022643"/>
    </source>
</evidence>
<dbReference type="EC" id="1.3.1.-" evidence="7"/>
<evidence type="ECO:0000256" key="1">
    <source>
        <dbReference type="ARBA" id="ARBA00001917"/>
    </source>
</evidence>
<dbReference type="SUPFAM" id="SSF51395">
    <property type="entry name" value="FMN-linked oxidoreductases"/>
    <property type="match status" value="1"/>
</dbReference>
<organism evidence="11 12">
    <name type="scientific">Roseburia faecis</name>
    <dbReference type="NCBI Taxonomy" id="301302"/>
    <lineage>
        <taxon>Bacteria</taxon>
        <taxon>Bacillati</taxon>
        <taxon>Bacillota</taxon>
        <taxon>Clostridia</taxon>
        <taxon>Lachnospirales</taxon>
        <taxon>Lachnospiraceae</taxon>
        <taxon>Roseburia</taxon>
    </lineage>
</organism>
<dbReference type="PANTHER" id="PTHR45846:SF1">
    <property type="entry name" value="TRNA-DIHYDROURIDINE(47) SYNTHASE [NAD(P)(+)]-LIKE"/>
    <property type="match status" value="1"/>
</dbReference>
<comment type="function">
    <text evidence="7">Catalyzes the synthesis of 5,6-dihydrouridine (D), a modified base found in the D-loop of most tRNAs, via the reduction of the C5-C6 double bond in target uridines.</text>
</comment>
<keyword evidence="4 7" id="KW-0819">tRNA processing</keyword>
<evidence type="ECO:0000256" key="4">
    <source>
        <dbReference type="ARBA" id="ARBA00022694"/>
    </source>
</evidence>
<feature type="binding site" evidence="9">
    <location>
        <position position="160"/>
    </location>
    <ligand>
        <name>FMN</name>
        <dbReference type="ChEBI" id="CHEBI:58210"/>
    </ligand>
</feature>
<dbReference type="InterPro" id="IPR035587">
    <property type="entry name" value="DUS-like_FMN-bd"/>
</dbReference>
<dbReference type="STRING" id="301302.ERS852420_02232"/>
<keyword evidence="2 7" id="KW-0285">Flavoprotein</keyword>
<dbReference type="EMBL" id="CVRR01000033">
    <property type="protein sequence ID" value="CRL40154.1"/>
    <property type="molecule type" value="Genomic_DNA"/>
</dbReference>